<dbReference type="GO" id="GO:0051087">
    <property type="term" value="F:protein-folding chaperone binding"/>
    <property type="evidence" value="ECO:0007669"/>
    <property type="project" value="InterPro"/>
</dbReference>
<evidence type="ECO:0000256" key="1">
    <source>
        <dbReference type="ARBA" id="ARBA00004496"/>
    </source>
</evidence>
<evidence type="ECO:0000256" key="9">
    <source>
        <dbReference type="ARBA" id="ARBA00076414"/>
    </source>
</evidence>
<dbReference type="GO" id="GO:0006457">
    <property type="term" value="P:protein folding"/>
    <property type="evidence" value="ECO:0007669"/>
    <property type="project" value="InterPro"/>
</dbReference>
<dbReference type="PANTHER" id="PTHR21237:SF23">
    <property type="entry name" value="GRPE PROTEIN HOMOLOG, MITOCHONDRIAL"/>
    <property type="match status" value="1"/>
</dbReference>
<dbReference type="SUPFAM" id="SSF58014">
    <property type="entry name" value="Coiled-coil domain of nucleotide exchange factor GrpE"/>
    <property type="match status" value="1"/>
</dbReference>
<keyword evidence="5 10" id="KW-0346">Stress response</keyword>
<evidence type="ECO:0000313" key="14">
    <source>
        <dbReference type="Proteomes" id="UP000568050"/>
    </source>
</evidence>
<evidence type="ECO:0000256" key="3">
    <source>
        <dbReference type="ARBA" id="ARBA00011738"/>
    </source>
</evidence>
<evidence type="ECO:0000256" key="12">
    <source>
        <dbReference type="SAM" id="MobiDB-lite"/>
    </source>
</evidence>
<keyword evidence="14" id="KW-1185">Reference proteome</keyword>
<dbReference type="PRINTS" id="PR00773">
    <property type="entry name" value="GRPEPROTEIN"/>
</dbReference>
<dbReference type="HAMAP" id="MF_01151">
    <property type="entry name" value="GrpE"/>
    <property type="match status" value="1"/>
</dbReference>
<dbReference type="InterPro" id="IPR013805">
    <property type="entry name" value="GrpE_CC"/>
</dbReference>
<keyword evidence="6 10" id="KW-0143">Chaperone</keyword>
<comment type="subcellular location">
    <subcellularLocation>
        <location evidence="1 10">Cytoplasm</location>
    </subcellularLocation>
</comment>
<dbReference type="GO" id="GO:0005737">
    <property type="term" value="C:cytoplasm"/>
    <property type="evidence" value="ECO:0007669"/>
    <property type="project" value="UniProtKB-SubCell"/>
</dbReference>
<dbReference type="InterPro" id="IPR000740">
    <property type="entry name" value="GrpE"/>
</dbReference>
<dbReference type="AlphaFoldDB" id="A0A839QZ95"/>
<evidence type="ECO:0000256" key="2">
    <source>
        <dbReference type="ARBA" id="ARBA00009054"/>
    </source>
</evidence>
<dbReference type="Proteomes" id="UP000568050">
    <property type="component" value="Unassembled WGS sequence"/>
</dbReference>
<dbReference type="CDD" id="cd00446">
    <property type="entry name" value="GrpE"/>
    <property type="match status" value="1"/>
</dbReference>
<organism evidence="13 14">
    <name type="scientific">Helcobacillus massiliensis</name>
    <dbReference type="NCBI Taxonomy" id="521392"/>
    <lineage>
        <taxon>Bacteria</taxon>
        <taxon>Bacillati</taxon>
        <taxon>Actinomycetota</taxon>
        <taxon>Actinomycetes</taxon>
        <taxon>Micrococcales</taxon>
        <taxon>Dermabacteraceae</taxon>
        <taxon>Helcobacillus</taxon>
    </lineage>
</organism>
<dbReference type="PANTHER" id="PTHR21237">
    <property type="entry name" value="GRPE PROTEIN"/>
    <property type="match status" value="1"/>
</dbReference>
<evidence type="ECO:0000256" key="5">
    <source>
        <dbReference type="ARBA" id="ARBA00023016"/>
    </source>
</evidence>
<comment type="function">
    <text evidence="7 10">Participates actively in the response to hyperosmotic and heat shock by preventing the aggregation of stress-denatured proteins, in association with DnaK and GrpE. It is the nucleotide exchange factor for DnaK and may function as a thermosensor. Unfolded proteins bind initially to DnaJ; upon interaction with the DnaJ-bound protein, DnaK hydrolyzes its bound ATP, resulting in the formation of a stable complex. GrpE releases ADP from DnaK; ATP binding to DnaK triggers the release of the substrate protein, thus completing the reaction cycle. Several rounds of ATP-dependent interactions between DnaJ, DnaK and GrpE are required for fully efficient folding.</text>
</comment>
<dbReference type="GO" id="GO:0000774">
    <property type="term" value="F:adenyl-nucleotide exchange factor activity"/>
    <property type="evidence" value="ECO:0007669"/>
    <property type="project" value="InterPro"/>
</dbReference>
<comment type="subunit">
    <text evidence="3 10">Homodimer.</text>
</comment>
<evidence type="ECO:0000256" key="8">
    <source>
        <dbReference type="ARBA" id="ARBA00072274"/>
    </source>
</evidence>
<dbReference type="Gene3D" id="3.90.20.20">
    <property type="match status" value="1"/>
</dbReference>
<evidence type="ECO:0000256" key="6">
    <source>
        <dbReference type="ARBA" id="ARBA00023186"/>
    </source>
</evidence>
<dbReference type="GO" id="GO:0051082">
    <property type="term" value="F:unfolded protein binding"/>
    <property type="evidence" value="ECO:0007669"/>
    <property type="project" value="TreeGrafter"/>
</dbReference>
<keyword evidence="4 10" id="KW-0963">Cytoplasm</keyword>
<dbReference type="Pfam" id="PF01025">
    <property type="entry name" value="GrpE"/>
    <property type="match status" value="1"/>
</dbReference>
<gene>
    <name evidence="10" type="primary">grpE</name>
    <name evidence="13" type="ORF">FHX50_000965</name>
</gene>
<dbReference type="GO" id="GO:0042803">
    <property type="term" value="F:protein homodimerization activity"/>
    <property type="evidence" value="ECO:0007669"/>
    <property type="project" value="InterPro"/>
</dbReference>
<evidence type="ECO:0000256" key="10">
    <source>
        <dbReference type="HAMAP-Rule" id="MF_01151"/>
    </source>
</evidence>
<feature type="compositionally biased region" description="Basic and acidic residues" evidence="12">
    <location>
        <begin position="1"/>
        <end position="29"/>
    </location>
</feature>
<evidence type="ECO:0000256" key="11">
    <source>
        <dbReference type="RuleBase" id="RU004478"/>
    </source>
</evidence>
<name>A0A839QZ95_9MICO</name>
<evidence type="ECO:0000256" key="4">
    <source>
        <dbReference type="ARBA" id="ARBA00022490"/>
    </source>
</evidence>
<evidence type="ECO:0000313" key="13">
    <source>
        <dbReference type="EMBL" id="MBB3022717.1"/>
    </source>
</evidence>
<proteinExistence type="inferred from homology"/>
<comment type="similarity">
    <text evidence="2 10 11">Belongs to the GrpE family.</text>
</comment>
<dbReference type="RefSeq" id="WP_343064043.1">
    <property type="nucleotide sequence ID" value="NZ_CBCSFZ010000004.1"/>
</dbReference>
<evidence type="ECO:0000256" key="7">
    <source>
        <dbReference type="ARBA" id="ARBA00053401"/>
    </source>
</evidence>
<dbReference type="FunFam" id="2.30.22.10:FF:000001">
    <property type="entry name" value="Protein GrpE"/>
    <property type="match status" value="1"/>
</dbReference>
<accession>A0A839QZ95</accession>
<reference evidence="13 14" key="1">
    <citation type="submission" date="2020-08" db="EMBL/GenBank/DDBJ databases">
        <title>Sequencing the genomes of 1000 actinobacteria strains.</title>
        <authorList>
            <person name="Klenk H.-P."/>
        </authorList>
    </citation>
    <scope>NUCLEOTIDE SEQUENCE [LARGE SCALE GENOMIC DNA]</scope>
    <source>
        <strain evidence="13 14">DSM 23040</strain>
    </source>
</reference>
<dbReference type="EMBL" id="JACHWP010000001">
    <property type="protein sequence ID" value="MBB3022717.1"/>
    <property type="molecule type" value="Genomic_DNA"/>
</dbReference>
<dbReference type="SUPFAM" id="SSF51064">
    <property type="entry name" value="Head domain of nucleotide exchange factor GrpE"/>
    <property type="match status" value="1"/>
</dbReference>
<sequence>MSQQDDQRAGDEPERQDAPFSFTDKRKVTSDGTSTAPQDGAAEAPTAQPDAADEQGAAGDGEVDDLSAEAGRLYESSVAEADQLRERVAELEEELKREQAEYVNSRRRIQQNAEVSKQNAVANVLNSVLGVMDDIELARQHGDLPEGTPFASIAAKLESALAQHGLQRFGKEGEEFDPQMHEALMHEDQEGAESTTLKVVMQPGYRMNERVLRPARVGTQG</sequence>
<feature type="region of interest" description="Disordered" evidence="12">
    <location>
        <begin position="1"/>
        <end position="81"/>
    </location>
</feature>
<protein>
    <recommendedName>
        <fullName evidence="8 10">Protein GrpE</fullName>
    </recommendedName>
    <alternativeName>
        <fullName evidence="9 10">HSP-70 cofactor</fullName>
    </alternativeName>
</protein>
<feature type="compositionally biased region" description="Low complexity" evidence="12">
    <location>
        <begin position="41"/>
        <end position="57"/>
    </location>
</feature>
<comment type="caution">
    <text evidence="13">The sequence shown here is derived from an EMBL/GenBank/DDBJ whole genome shotgun (WGS) entry which is preliminary data.</text>
</comment>
<dbReference type="InterPro" id="IPR009012">
    <property type="entry name" value="GrpE_head"/>
</dbReference>
<dbReference type="Gene3D" id="2.30.22.10">
    <property type="entry name" value="Head domain of nucleotide exchange factor GrpE"/>
    <property type="match status" value="1"/>
</dbReference>